<dbReference type="InterPro" id="IPR003423">
    <property type="entry name" value="OMP_efflux"/>
</dbReference>
<dbReference type="GO" id="GO:0015562">
    <property type="term" value="F:efflux transmembrane transporter activity"/>
    <property type="evidence" value="ECO:0007669"/>
    <property type="project" value="InterPro"/>
</dbReference>
<keyword evidence="2" id="KW-0472">Membrane</keyword>
<keyword evidence="2" id="KW-0564">Palmitate</keyword>
<keyword evidence="2" id="KW-1134">Transmembrane beta strand</keyword>
<dbReference type="RefSeq" id="WP_181268308.1">
    <property type="nucleotide sequence ID" value="NZ_BAAAGB010000001.1"/>
</dbReference>
<dbReference type="InterPro" id="IPR010131">
    <property type="entry name" value="MdtP/NodT-like"/>
</dbReference>
<protein>
    <submittedName>
        <fullName evidence="3">Efflux transporter outer membrane subunit</fullName>
    </submittedName>
</protein>
<proteinExistence type="inferred from homology"/>
<keyword evidence="2" id="KW-0812">Transmembrane</keyword>
<dbReference type="EMBL" id="VDES01000003">
    <property type="protein sequence ID" value="MBA1375902.1"/>
    <property type="molecule type" value="Genomic_DNA"/>
</dbReference>
<dbReference type="PANTHER" id="PTHR30203:SF25">
    <property type="entry name" value="OUTER MEMBRANE PROTEIN-RELATED"/>
    <property type="match status" value="1"/>
</dbReference>
<dbReference type="PANTHER" id="PTHR30203">
    <property type="entry name" value="OUTER MEMBRANE CATION EFFLUX PROTEIN"/>
    <property type="match status" value="1"/>
</dbReference>
<dbReference type="Gene3D" id="1.20.1600.10">
    <property type="entry name" value="Outer membrane efflux proteins (OEP)"/>
    <property type="match status" value="1"/>
</dbReference>
<name>A0A7V8RGC9_9SPHN</name>
<reference evidence="3 4" key="1">
    <citation type="journal article" date="1994" name="Int. J. Syst. Bacteriol.">
        <title>Phylogenetic positions of novel aerobic, bacteriochlorophyll a-containing bacteria and description of Roseococcus thiosulfatophilus gen. nov., sp. nov., Erythromicrobium ramosum gen. nov., sp. nov., and Erythrobacter litoralis sp. nov.</title>
        <authorList>
            <person name="Yurkov V."/>
            <person name="Stackebrandt E."/>
            <person name="Holmes A."/>
            <person name="Fuerst J.A."/>
            <person name="Hugenholtz P."/>
            <person name="Golecki J."/>
            <person name="Gad'on N."/>
            <person name="Gorlenko V.M."/>
            <person name="Kompantseva E.I."/>
            <person name="Drews G."/>
        </authorList>
    </citation>
    <scope>NUCLEOTIDE SEQUENCE [LARGE SCALE GENOMIC DNA]</scope>
    <source>
        <strain evidence="3 4">KR-99</strain>
    </source>
</reference>
<organism evidence="3 4">
    <name type="scientific">Sphingomonas ursincola</name>
    <dbReference type="NCBI Taxonomy" id="56361"/>
    <lineage>
        <taxon>Bacteria</taxon>
        <taxon>Pseudomonadati</taxon>
        <taxon>Pseudomonadota</taxon>
        <taxon>Alphaproteobacteria</taxon>
        <taxon>Sphingomonadales</taxon>
        <taxon>Sphingomonadaceae</taxon>
        <taxon>Sphingomonas</taxon>
    </lineage>
</organism>
<dbReference type="Pfam" id="PF02321">
    <property type="entry name" value="OEP"/>
    <property type="match status" value="2"/>
</dbReference>
<dbReference type="NCBIfam" id="TIGR01845">
    <property type="entry name" value="outer_NodT"/>
    <property type="match status" value="1"/>
</dbReference>
<evidence type="ECO:0000256" key="2">
    <source>
        <dbReference type="RuleBase" id="RU362097"/>
    </source>
</evidence>
<dbReference type="AlphaFoldDB" id="A0A7V8RGC9"/>
<dbReference type="PROSITE" id="PS51257">
    <property type="entry name" value="PROKAR_LIPOPROTEIN"/>
    <property type="match status" value="1"/>
</dbReference>
<comment type="caution">
    <text evidence="3">The sequence shown here is derived from an EMBL/GenBank/DDBJ whole genome shotgun (WGS) entry which is preliminary data.</text>
</comment>
<comment type="subcellular location">
    <subcellularLocation>
        <location evidence="2">Cell membrane</location>
        <topology evidence="2">Lipid-anchor</topology>
    </subcellularLocation>
</comment>
<gene>
    <name evidence="3" type="ORF">FG486_16275</name>
</gene>
<dbReference type="Gene3D" id="2.20.200.10">
    <property type="entry name" value="Outer membrane efflux proteins (OEP)"/>
    <property type="match status" value="1"/>
</dbReference>
<keyword evidence="4" id="KW-1185">Reference proteome</keyword>
<feature type="signal peptide" evidence="2">
    <location>
        <begin position="1"/>
        <end position="27"/>
    </location>
</feature>
<dbReference type="Proteomes" id="UP000589292">
    <property type="component" value="Unassembled WGS sequence"/>
</dbReference>
<evidence type="ECO:0000256" key="1">
    <source>
        <dbReference type="ARBA" id="ARBA00007613"/>
    </source>
</evidence>
<accession>A0A7V8RGC9</accession>
<feature type="chain" id="PRO_5031596953" evidence="2">
    <location>
        <begin position="28"/>
        <end position="487"/>
    </location>
</feature>
<sequence>MIFRDLRRLPATFGISLLAASTLSACASLGPLPAAQPPLPGDWANRAGVGREAGPDLANWWRAFDDPVLDGLVDETVAQNLTLAQAAYRVRSSRALVRPAISQGLPQVGVTSGARVQRRLSGSTGLIGVPGGSGGISPTVVQDQPTTGFFQAGFDASWELDLFGGASARVRSARASADVAQADAEAARATVVAEVVRTYVELRGAQRRRALLTRISDEQGKLLSLTRERRVAGVASDFDVDRLVTAAAETGAQIPLTDQAIQQATQRLAVLAGRPSVDGQLLQPAQQPLPAQVSLRLLPADLVRTRPEIRRAERTVAQAAADLDVAVADLYPRLTLTGDINLSGNLIGDSLPGLVTNSSIGPSLSIPLFDWGARRSVVTARDAALAEAILAYRQAVLEGIEETENALNALDVERRRANRLATGTTAARRAAANADLLYRQGLASLADVVDATVALRQAELNSAEVIERQSLAVIALYKAVGGASLPE</sequence>
<evidence type="ECO:0000313" key="3">
    <source>
        <dbReference type="EMBL" id="MBA1375902.1"/>
    </source>
</evidence>
<evidence type="ECO:0000313" key="4">
    <source>
        <dbReference type="Proteomes" id="UP000589292"/>
    </source>
</evidence>
<keyword evidence="2" id="KW-0449">Lipoprotein</keyword>
<keyword evidence="2" id="KW-0732">Signal</keyword>
<dbReference type="GO" id="GO:0005886">
    <property type="term" value="C:plasma membrane"/>
    <property type="evidence" value="ECO:0007669"/>
    <property type="project" value="UniProtKB-SubCell"/>
</dbReference>
<comment type="similarity">
    <text evidence="1 2">Belongs to the outer membrane factor (OMF) (TC 1.B.17) family.</text>
</comment>
<dbReference type="SUPFAM" id="SSF56954">
    <property type="entry name" value="Outer membrane efflux proteins (OEP)"/>
    <property type="match status" value="1"/>
</dbReference>